<keyword evidence="2" id="KW-1185">Reference proteome</keyword>
<name>A0A8A2U6H1_9EURY</name>
<sequence>MPQCPRRTLLGSIGTTMTIALAGRTVGATQTDDQSDGGSESPALDTLLEYLPASIDSDSLAVTTMDFEERRVANEPYEPRPNTGGFGIDRESVSKQALVYSTGDDYSTSITVLAGDFDLESEGETRETDGGVEYERHENDREQIAAVTDDIVVLAEDDETLTDAFAASAGDSERLLEAKPVLDEGFSVFDDADAGYSVNIGDDFHLPSTDEDVAVEYAVRAMSVLGPDTMEMKLAISFEDESVVTDELVESLTGELSYMATDDPTVEVDGELVTVVTERDLAAERAVREHESPGSLRVERDVDLDDDVLEIEVGRGDPTPIEDLTLKVDDEEYDREVWTNGHGTLEEGDTIVIDMDDVEPNLSITLEHDHELGSSSSGTRILHNFEFEFDYDVDAGTLAVEYADDFPLDGDEVSIAVYDERPAYRHDEEGPEPRTTVQPWTGETMSTGDEATVDDVQPGDIVLVCWDGTTHQDSIGYFRARPPGDVRFDYEFESKTLSATLEFEDDAERPADEYELLIDEEPADTQWADESDTVSSGSTIEIDDVQVGTDVTVVWGDDDVRVGWTSPRPQIELELVEDGTAVEHVGGDSLPASELTLHVRAEDDFDEIDVDEKIDGEFEDGDTISVDVDDIQNATLQYGDTRSIGYVHSRN</sequence>
<organism evidence="1 2">
    <name type="scientific">Natrinema longum</name>
    <dbReference type="NCBI Taxonomy" id="370324"/>
    <lineage>
        <taxon>Archaea</taxon>
        <taxon>Methanobacteriati</taxon>
        <taxon>Methanobacteriota</taxon>
        <taxon>Stenosarchaea group</taxon>
        <taxon>Halobacteria</taxon>
        <taxon>Halobacteriales</taxon>
        <taxon>Natrialbaceae</taxon>
        <taxon>Natrinema</taxon>
    </lineage>
</organism>
<reference evidence="1 2" key="1">
    <citation type="journal article" date="2006" name="Int. J. Syst. Evol. Microbiol.">
        <title>Haloterrigena longa sp. nov. and Haloterrigena limicola sp. nov., extremely halophilic archaea isolated from a salt lake.</title>
        <authorList>
            <person name="Cui H.L."/>
            <person name="Tohty D."/>
            <person name="Zhou P.J."/>
            <person name="Liu S.J."/>
        </authorList>
    </citation>
    <scope>NUCLEOTIDE SEQUENCE [LARGE SCALE GENOMIC DNA]</scope>
    <source>
        <strain evidence="1 2">ABH32</strain>
    </source>
</reference>
<dbReference type="OrthoDB" id="205201at2157"/>
<gene>
    <name evidence="1" type="ORF">J0X27_12350</name>
</gene>
<dbReference type="AlphaFoldDB" id="A0A8A2U6H1"/>
<dbReference type="EMBL" id="CP071463">
    <property type="protein sequence ID" value="QSW84237.1"/>
    <property type="molecule type" value="Genomic_DNA"/>
</dbReference>
<proteinExistence type="predicted"/>
<dbReference type="RefSeq" id="WP_207269483.1">
    <property type="nucleotide sequence ID" value="NZ_CP071463.1"/>
</dbReference>
<dbReference type="Proteomes" id="UP000663191">
    <property type="component" value="Chromosome"/>
</dbReference>
<evidence type="ECO:0000313" key="1">
    <source>
        <dbReference type="EMBL" id="QSW84237.1"/>
    </source>
</evidence>
<accession>A0A8A2U6H1</accession>
<dbReference type="GeneID" id="63184548"/>
<evidence type="ECO:0000313" key="2">
    <source>
        <dbReference type="Proteomes" id="UP000663191"/>
    </source>
</evidence>
<protein>
    <submittedName>
        <fullName evidence="1">Uncharacterized protein</fullName>
    </submittedName>
</protein>
<dbReference type="KEGG" id="hlo:J0X27_12350"/>